<reference evidence="2 3" key="1">
    <citation type="journal article" date="2023" name="Life. Sci Alliance">
        <title>Evolutionary insights into 3D genome organization and epigenetic landscape of Vigna mungo.</title>
        <authorList>
            <person name="Junaid A."/>
            <person name="Singh B."/>
            <person name="Bhatia S."/>
        </authorList>
    </citation>
    <scope>NUCLEOTIDE SEQUENCE [LARGE SCALE GENOMIC DNA]</scope>
    <source>
        <strain evidence="2">Urdbean</strain>
    </source>
</reference>
<keyword evidence="1" id="KW-0812">Transmembrane</keyword>
<evidence type="ECO:0000256" key="1">
    <source>
        <dbReference type="SAM" id="Phobius"/>
    </source>
</evidence>
<gene>
    <name evidence="2" type="ORF">V8G54_014522</name>
</gene>
<accession>A0AAQ3RXJ1</accession>
<dbReference type="AlphaFoldDB" id="A0AAQ3RXJ1"/>
<dbReference type="EMBL" id="CP144696">
    <property type="protein sequence ID" value="WVZ09992.1"/>
    <property type="molecule type" value="Genomic_DNA"/>
</dbReference>
<protein>
    <submittedName>
        <fullName evidence="2">Uncharacterized protein</fullName>
    </submittedName>
</protein>
<sequence>MVQPEVSSISLIRSRNFCFSVPLPRLIFPSFAFVVESLSCTGVCSSSENIFFTGLAASAFLTPGFNDVSLLSESPSSPLLSLLEIDFLDAICFFSGLLSNPGFSTGFVSTYDEGRVGTFHLAVSSVFILLVGSSVSNLLLLSTGL</sequence>
<evidence type="ECO:0000313" key="3">
    <source>
        <dbReference type="Proteomes" id="UP001374535"/>
    </source>
</evidence>
<feature type="transmembrane region" description="Helical" evidence="1">
    <location>
        <begin position="119"/>
        <end position="141"/>
    </location>
</feature>
<organism evidence="2 3">
    <name type="scientific">Vigna mungo</name>
    <name type="common">Black gram</name>
    <name type="synonym">Phaseolus mungo</name>
    <dbReference type="NCBI Taxonomy" id="3915"/>
    <lineage>
        <taxon>Eukaryota</taxon>
        <taxon>Viridiplantae</taxon>
        <taxon>Streptophyta</taxon>
        <taxon>Embryophyta</taxon>
        <taxon>Tracheophyta</taxon>
        <taxon>Spermatophyta</taxon>
        <taxon>Magnoliopsida</taxon>
        <taxon>eudicotyledons</taxon>
        <taxon>Gunneridae</taxon>
        <taxon>Pentapetalae</taxon>
        <taxon>rosids</taxon>
        <taxon>fabids</taxon>
        <taxon>Fabales</taxon>
        <taxon>Fabaceae</taxon>
        <taxon>Papilionoideae</taxon>
        <taxon>50 kb inversion clade</taxon>
        <taxon>NPAAA clade</taxon>
        <taxon>indigoferoid/millettioid clade</taxon>
        <taxon>Phaseoleae</taxon>
        <taxon>Vigna</taxon>
    </lineage>
</organism>
<keyword evidence="1" id="KW-1133">Transmembrane helix</keyword>
<evidence type="ECO:0000313" key="2">
    <source>
        <dbReference type="EMBL" id="WVZ09992.1"/>
    </source>
</evidence>
<keyword evidence="3" id="KW-1185">Reference proteome</keyword>
<name>A0AAQ3RXJ1_VIGMU</name>
<dbReference type="Proteomes" id="UP001374535">
    <property type="component" value="Chromosome 5"/>
</dbReference>
<keyword evidence="1" id="KW-0472">Membrane</keyword>
<proteinExistence type="predicted"/>